<evidence type="ECO:0000313" key="6">
    <source>
        <dbReference type="Proteomes" id="UP000727056"/>
    </source>
</evidence>
<evidence type="ECO:0000256" key="1">
    <source>
        <dbReference type="ARBA" id="ARBA00023122"/>
    </source>
</evidence>
<dbReference type="PANTHER" id="PTHR43080:SF29">
    <property type="entry name" value="OS02G0818000 PROTEIN"/>
    <property type="match status" value="1"/>
</dbReference>
<dbReference type="SUPFAM" id="SSF54631">
    <property type="entry name" value="CBS-domain pair"/>
    <property type="match status" value="1"/>
</dbReference>
<dbReference type="PROSITE" id="PS51371">
    <property type="entry name" value="CBS"/>
    <property type="match status" value="2"/>
</dbReference>
<name>A0ABX1CC69_9ACTN</name>
<evidence type="ECO:0000313" key="5">
    <source>
        <dbReference type="EMBL" id="NJQ15508.1"/>
    </source>
</evidence>
<keyword evidence="1 2" id="KW-0129">CBS domain</keyword>
<dbReference type="PANTHER" id="PTHR43080">
    <property type="entry name" value="CBS DOMAIN-CONTAINING PROTEIN CBSX3, MITOCHONDRIAL"/>
    <property type="match status" value="1"/>
</dbReference>
<evidence type="ECO:0000259" key="3">
    <source>
        <dbReference type="PROSITE" id="PS50914"/>
    </source>
</evidence>
<feature type="domain" description="CBS" evidence="4">
    <location>
        <begin position="1"/>
        <end position="58"/>
    </location>
</feature>
<dbReference type="InterPro" id="IPR017080">
    <property type="entry name" value="UCP036990_CBS_BON"/>
</dbReference>
<proteinExistence type="predicted"/>
<dbReference type="SMART" id="SM00116">
    <property type="entry name" value="CBS"/>
    <property type="match status" value="2"/>
</dbReference>
<dbReference type="EMBL" id="JAAVJC010000075">
    <property type="protein sequence ID" value="NJQ15508.1"/>
    <property type="molecule type" value="Genomic_DNA"/>
</dbReference>
<dbReference type="PROSITE" id="PS50914">
    <property type="entry name" value="BON"/>
    <property type="match status" value="1"/>
</dbReference>
<feature type="domain" description="BON" evidence="3">
    <location>
        <begin position="135"/>
        <end position="201"/>
    </location>
</feature>
<comment type="caution">
    <text evidence="5">The sequence shown here is derived from an EMBL/GenBank/DDBJ whole genome shotgun (WGS) entry which is preliminary data.</text>
</comment>
<accession>A0ABX1CC69</accession>
<evidence type="ECO:0000259" key="4">
    <source>
        <dbReference type="PROSITE" id="PS51371"/>
    </source>
</evidence>
<dbReference type="InterPro" id="IPR007055">
    <property type="entry name" value="BON_dom"/>
</dbReference>
<dbReference type="Gene3D" id="3.10.580.10">
    <property type="entry name" value="CBS-domain"/>
    <property type="match status" value="1"/>
</dbReference>
<protein>
    <submittedName>
        <fullName evidence="5">CBS domain-containing protein</fullName>
    </submittedName>
</protein>
<dbReference type="Proteomes" id="UP000727056">
    <property type="component" value="Unassembled WGS sequence"/>
</dbReference>
<dbReference type="InterPro" id="IPR046342">
    <property type="entry name" value="CBS_dom_sf"/>
</dbReference>
<dbReference type="Pfam" id="PF04972">
    <property type="entry name" value="BON"/>
    <property type="match status" value="1"/>
</dbReference>
<feature type="domain" description="CBS" evidence="4">
    <location>
        <begin position="82"/>
        <end position="138"/>
    </location>
</feature>
<organism evidence="5 6">
    <name type="scientific">Streptomyces bohaiensis</name>
    <dbReference type="NCBI Taxonomy" id="1431344"/>
    <lineage>
        <taxon>Bacteria</taxon>
        <taxon>Bacillati</taxon>
        <taxon>Actinomycetota</taxon>
        <taxon>Actinomycetes</taxon>
        <taxon>Kitasatosporales</taxon>
        <taxon>Streptomycetaceae</taxon>
        <taxon>Streptomyces</taxon>
    </lineage>
</organism>
<dbReference type="PIRSF" id="PIRSF036990">
    <property type="entry name" value="UCP036990_CBS_BON"/>
    <property type="match status" value="1"/>
</dbReference>
<gene>
    <name evidence="5" type="ORF">HCN52_11230</name>
</gene>
<keyword evidence="6" id="KW-1185">Reference proteome</keyword>
<dbReference type="Pfam" id="PF00571">
    <property type="entry name" value="CBS"/>
    <property type="match status" value="2"/>
</dbReference>
<reference evidence="5 6" key="1">
    <citation type="submission" date="2020-03" db="EMBL/GenBank/DDBJ databases">
        <title>Draft genome of Streptomyces sp. ventii, isolated from the Axial Seamount in the Pacific Ocean, and resequencing of the two type strains Streptomyces lonarensis strain NCL 716 and Streptomyces bohaiensis strain 11A07.</title>
        <authorList>
            <person name="Loughran R.M."/>
            <person name="Pfannmuller K.M."/>
            <person name="Wasson B.J."/>
            <person name="Deadmond M.C."/>
            <person name="Paddock B.E."/>
            <person name="Koyack M.J."/>
            <person name="Gallegos D.A."/>
            <person name="Mitchell E.A."/>
            <person name="Ushijima B."/>
            <person name="Saw J.H."/>
            <person name="Mcphail K.L."/>
            <person name="Videau P."/>
        </authorList>
    </citation>
    <scope>NUCLEOTIDE SEQUENCE [LARGE SCALE GENOMIC DNA]</scope>
    <source>
        <strain evidence="5 6">11A07</strain>
    </source>
</reference>
<sequence>MTSPCVTASPETPFKVLVATMHRERVSALPVVDERQQVVGIVSEADLLPTEMYRAGDRTMSEPLSGLDAGGRAGGAVARQVMSTPVVTARETDTLRQAARTMAMHRVKRLPVVGDSGAVTGVVSRSDLLTVFLRSDEELAAEVRAQVLGPLAASAAGVAVTVADGIVMFRGRFSDSGLVPLAARLARSVEGVVDVGFEESP</sequence>
<dbReference type="InterPro" id="IPR000644">
    <property type="entry name" value="CBS_dom"/>
</dbReference>
<evidence type="ECO:0000256" key="2">
    <source>
        <dbReference type="PROSITE-ProRule" id="PRU00703"/>
    </source>
</evidence>
<dbReference type="InterPro" id="IPR051257">
    <property type="entry name" value="Diverse_CBS-Domain"/>
</dbReference>